<dbReference type="Proteomes" id="UP001174997">
    <property type="component" value="Unassembled WGS sequence"/>
</dbReference>
<accession>A0AA40DGJ7</accession>
<evidence type="ECO:0000313" key="1">
    <source>
        <dbReference type="EMBL" id="KAK0672762.1"/>
    </source>
</evidence>
<gene>
    <name evidence="1" type="ORF">QBC41DRAFT_313337</name>
</gene>
<sequence length="104" mass="11630">MGLRMLKRTKWRWKGLPTGRQSPRGWLNHSGAILPVGTDLGGSSGGVARLTRPCDPVLYVIRSRRAKYRRIQHPVSKTENHSSETSLVLDLWWFCNGIEGGTGC</sequence>
<comment type="caution">
    <text evidence="1">The sequence shown here is derived from an EMBL/GenBank/DDBJ whole genome shotgun (WGS) entry which is preliminary data.</text>
</comment>
<reference evidence="1" key="1">
    <citation type="submission" date="2023-06" db="EMBL/GenBank/DDBJ databases">
        <title>Genome-scale phylogeny and comparative genomics of the fungal order Sordariales.</title>
        <authorList>
            <consortium name="Lawrence Berkeley National Laboratory"/>
            <person name="Hensen N."/>
            <person name="Bonometti L."/>
            <person name="Westerberg I."/>
            <person name="Brannstrom I.O."/>
            <person name="Guillou S."/>
            <person name="Cros-Aarteil S."/>
            <person name="Calhoun S."/>
            <person name="Haridas S."/>
            <person name="Kuo A."/>
            <person name="Mondo S."/>
            <person name="Pangilinan J."/>
            <person name="Riley R."/>
            <person name="Labutti K."/>
            <person name="Andreopoulos B."/>
            <person name="Lipzen A."/>
            <person name="Chen C."/>
            <person name="Yanf M."/>
            <person name="Daum C."/>
            <person name="Ng V."/>
            <person name="Clum A."/>
            <person name="Steindorff A."/>
            <person name="Ohm R."/>
            <person name="Martin F."/>
            <person name="Silar P."/>
            <person name="Natvig D."/>
            <person name="Lalanne C."/>
            <person name="Gautier V."/>
            <person name="Ament-Velasquez S.L."/>
            <person name="Kruys A."/>
            <person name="Hutchinson M.I."/>
            <person name="Powell A.J."/>
            <person name="Barry K."/>
            <person name="Miller A.N."/>
            <person name="Grigoriev I.V."/>
            <person name="Debuchy R."/>
            <person name="Gladieux P."/>
            <person name="Thoren M.H."/>
            <person name="Johannesson H."/>
        </authorList>
    </citation>
    <scope>NUCLEOTIDE SEQUENCE</scope>
    <source>
        <strain evidence="1">CBS 307.81</strain>
    </source>
</reference>
<protein>
    <submittedName>
        <fullName evidence="1">Uncharacterized protein</fullName>
    </submittedName>
</protein>
<dbReference type="EMBL" id="JAULSY010000011">
    <property type="protein sequence ID" value="KAK0672762.1"/>
    <property type="molecule type" value="Genomic_DNA"/>
</dbReference>
<name>A0AA40DGJ7_9PEZI</name>
<organism evidence="1 2">
    <name type="scientific">Cercophora samala</name>
    <dbReference type="NCBI Taxonomy" id="330535"/>
    <lineage>
        <taxon>Eukaryota</taxon>
        <taxon>Fungi</taxon>
        <taxon>Dikarya</taxon>
        <taxon>Ascomycota</taxon>
        <taxon>Pezizomycotina</taxon>
        <taxon>Sordariomycetes</taxon>
        <taxon>Sordariomycetidae</taxon>
        <taxon>Sordariales</taxon>
        <taxon>Lasiosphaeriaceae</taxon>
        <taxon>Cercophora</taxon>
    </lineage>
</organism>
<proteinExistence type="predicted"/>
<evidence type="ECO:0000313" key="2">
    <source>
        <dbReference type="Proteomes" id="UP001174997"/>
    </source>
</evidence>
<keyword evidence="2" id="KW-1185">Reference proteome</keyword>
<dbReference type="AlphaFoldDB" id="A0AA40DGJ7"/>